<reference evidence="2 3" key="1">
    <citation type="submission" date="2018-01" db="EMBL/GenBank/DDBJ databases">
        <title>Genome sequence of Iodobacter sp. strain PCH194 isolated from Indian Trans-Himalaya.</title>
        <authorList>
            <person name="Kumar V."/>
            <person name="Thakur V."/>
            <person name="Kumar S."/>
            <person name="Singh D."/>
        </authorList>
    </citation>
    <scope>NUCLEOTIDE SEQUENCE [LARGE SCALE GENOMIC DNA]</scope>
    <source>
        <strain evidence="2 3">PCH194</strain>
    </source>
</reference>
<feature type="domain" description="DUF4123" evidence="1">
    <location>
        <begin position="22"/>
        <end position="138"/>
    </location>
</feature>
<dbReference type="EMBL" id="CP025781">
    <property type="protein sequence ID" value="QBC44693.1"/>
    <property type="molecule type" value="Genomic_DNA"/>
</dbReference>
<dbReference type="InterPro" id="IPR025391">
    <property type="entry name" value="DUF4123"/>
</dbReference>
<organism evidence="2 3">
    <name type="scientific">Iodobacter fluviatilis</name>
    <dbReference type="NCBI Taxonomy" id="537"/>
    <lineage>
        <taxon>Bacteria</taxon>
        <taxon>Pseudomonadati</taxon>
        <taxon>Pseudomonadota</taxon>
        <taxon>Betaproteobacteria</taxon>
        <taxon>Neisseriales</taxon>
        <taxon>Chitinibacteraceae</taxon>
        <taxon>Iodobacter</taxon>
    </lineage>
</organism>
<dbReference type="AlphaFoldDB" id="A0A7G3GCP4"/>
<gene>
    <name evidence="2" type="ORF">C1H71_14920</name>
</gene>
<protein>
    <recommendedName>
        <fullName evidence="1">DUF4123 domain-containing protein</fullName>
    </recommendedName>
</protein>
<accession>A0A7G3GCP4</accession>
<evidence type="ECO:0000313" key="3">
    <source>
        <dbReference type="Proteomes" id="UP000515917"/>
    </source>
</evidence>
<evidence type="ECO:0000313" key="2">
    <source>
        <dbReference type="EMBL" id="QBC44693.1"/>
    </source>
</evidence>
<evidence type="ECO:0000259" key="1">
    <source>
        <dbReference type="Pfam" id="PF13503"/>
    </source>
</evidence>
<keyword evidence="3" id="KW-1185">Reference proteome</keyword>
<dbReference type="Proteomes" id="UP000515917">
    <property type="component" value="Chromosome"/>
</dbReference>
<sequence length="291" mass="33590">MNESKLITLEAYLNNSEIEGCWFAIIDAAFEPKKIKKLIGARGDQLYAGSVLEEYDELSPLIVKIEKDGDHVFLQALLRVCEGKPMLSFINSDRNIEELKQHLEYLHFIVSDEKSWTLRFADTRITESLFLVLNPQQKDILFNPINHWLYLNHQENWQVQLGMGTGPLWGEEPKEMLAFTDQQFAALLEQSEPDTLLSQLKVHFPDLLNKYSSVVSYQLAYISVKEAREMQLESKQNDVLVLAVLWFMYGEGLDLRAEYLEMKKSIKQGVLLQDAMAEIPAAFFEEMDMKS</sequence>
<dbReference type="KEGG" id="ifl:C1H71_14920"/>
<proteinExistence type="predicted"/>
<dbReference type="Pfam" id="PF13503">
    <property type="entry name" value="DUF4123"/>
    <property type="match status" value="1"/>
</dbReference>
<dbReference type="RefSeq" id="WP_130107220.1">
    <property type="nucleotide sequence ID" value="NZ_CP025781.1"/>
</dbReference>
<name>A0A7G3GCP4_9NEIS</name>